<sequence length="426" mass="48368">MINLTLFSDLPEVPRECVKSIEKIGNGSFGDVFRGDAWNLPMVGTKRVSVAIKTLKDENNKENQTKFVKEAILMNNFDHPNIVKLLGVCFQDVPHLLIIELMEGGDLLKFLRSCRPMDTAPSQLSLNEIFSIMIDVGRGCAYLEMNKHVHRDLAARNCLITSRSSSMRVTKIADFGLARHMYINEYYRVKGEDFLPLRWLALESAHEGIFTTKSDVWAYGVLCWETITLGDQPYKDKQNSMVLPFLRSGGRLEKPNECPSELYEIISSCWEENPENRPSFSKLLEMIETLHNNPEMRSNHPFPLTQSGYINNGFDASQDSNISQHYHQHHRNQSNDLTGNNGRFDKSDNIKHSGLPSHLRSRNIPNSSNVFSFDRPDSSISANTEITTISGDNLGFSDDYEIPRNSNNQTLSSIISFYAIIFTMTV</sequence>
<name>A0AC35FY45_9BILA</name>
<reference evidence="2" key="1">
    <citation type="submission" date="2022-11" db="UniProtKB">
        <authorList>
            <consortium name="WormBaseParasite"/>
        </authorList>
    </citation>
    <scope>IDENTIFICATION</scope>
</reference>
<accession>A0AC35FY45</accession>
<organism evidence="1 2">
    <name type="scientific">Panagrolaimus sp. PS1159</name>
    <dbReference type="NCBI Taxonomy" id="55785"/>
    <lineage>
        <taxon>Eukaryota</taxon>
        <taxon>Metazoa</taxon>
        <taxon>Ecdysozoa</taxon>
        <taxon>Nematoda</taxon>
        <taxon>Chromadorea</taxon>
        <taxon>Rhabditida</taxon>
        <taxon>Tylenchina</taxon>
        <taxon>Panagrolaimomorpha</taxon>
        <taxon>Panagrolaimoidea</taxon>
        <taxon>Panagrolaimidae</taxon>
        <taxon>Panagrolaimus</taxon>
    </lineage>
</organism>
<protein>
    <submittedName>
        <fullName evidence="2">Protein kinase domain-containing protein</fullName>
    </submittedName>
</protein>
<proteinExistence type="predicted"/>
<evidence type="ECO:0000313" key="2">
    <source>
        <dbReference type="WBParaSite" id="PS1159_v2.g21957.t1"/>
    </source>
</evidence>
<dbReference type="Proteomes" id="UP000887580">
    <property type="component" value="Unplaced"/>
</dbReference>
<evidence type="ECO:0000313" key="1">
    <source>
        <dbReference type="Proteomes" id="UP000887580"/>
    </source>
</evidence>
<dbReference type="WBParaSite" id="PS1159_v2.g21957.t1">
    <property type="protein sequence ID" value="PS1159_v2.g21957.t1"/>
    <property type="gene ID" value="PS1159_v2.g21957"/>
</dbReference>